<feature type="non-terminal residue" evidence="2">
    <location>
        <position position="509"/>
    </location>
</feature>
<evidence type="ECO:0008006" key="3">
    <source>
        <dbReference type="Google" id="ProtNLM"/>
    </source>
</evidence>
<feature type="signal peptide" evidence="1">
    <location>
        <begin position="1"/>
        <end position="17"/>
    </location>
</feature>
<name>A0A1B6MTR5_9HEMI</name>
<gene>
    <name evidence="2" type="ORF">g.13098</name>
</gene>
<dbReference type="InterPro" id="IPR013320">
    <property type="entry name" value="ConA-like_dom_sf"/>
</dbReference>
<protein>
    <recommendedName>
        <fullName evidence="3">Lysosomal-trafficking regulator</fullName>
    </recommendedName>
</protein>
<reference evidence="2" key="1">
    <citation type="submission" date="2015-11" db="EMBL/GenBank/DDBJ databases">
        <title>De novo transcriptome assembly of four potential Pierce s Disease insect vectors from Arizona vineyards.</title>
        <authorList>
            <person name="Tassone E.E."/>
        </authorList>
    </citation>
    <scope>NUCLEOTIDE SEQUENCE</scope>
</reference>
<feature type="chain" id="PRO_5008588557" description="Lysosomal-trafficking regulator" evidence="1">
    <location>
        <begin position="18"/>
        <end position="509"/>
    </location>
</feature>
<keyword evidence="1" id="KW-0732">Signal</keyword>
<feature type="non-terminal residue" evidence="2">
    <location>
        <position position="1"/>
    </location>
</feature>
<proteinExistence type="predicted"/>
<evidence type="ECO:0000256" key="1">
    <source>
        <dbReference type="SAM" id="SignalP"/>
    </source>
</evidence>
<evidence type="ECO:0000313" key="2">
    <source>
        <dbReference type="EMBL" id="JAT39285.1"/>
    </source>
</evidence>
<accession>A0A1B6MTR5</accession>
<sequence length="509" mass="55976">CLGQLHLKLTEPLLVLCLVCPPATDNSETFVTCESLIQQLKPLLTQTVASSTVTIRQVCDLLYRASLAQPSPRLIMPTHKMPKVGNLSWEGSESVMPLSSAGVVGVQFDDTISDCDSSPELTADEGYEADVEIRDQLSEQTEDMSSGEGSLTASRKVSVDSRRPAQIVYPELCIFAVDLVSNFIQTEGLSEAQLLDCVYCIQRLAREDCRVLTSHNMLSRLLSQFTDVLSTADLKYTELQRAVLDLVSLLARVTVEPHELTQYLRFFTLENPPLECLLPPLVAMVANKIQPNCALSFPAATGERIYLNSQASPAEKTAVTMHHQHVAAGIQSSWSCCALALPINIDLGWSMWVNGFSVSFWLRLFPPPTPASPPDCDLNCSDTSLSETWCINNGTLLQSSDSSQTRPSSSTKPEPQRSSLLHLISVGFDVMVLEIWLDPASGKLVFRLVRPDGKRQELLCESSVSGHLTTTQWHHLAINVRDSVQKRKVVIEVLLLVDGCVAVQVPLVF</sequence>
<dbReference type="EMBL" id="GEBQ01000692">
    <property type="protein sequence ID" value="JAT39285.1"/>
    <property type="molecule type" value="Transcribed_RNA"/>
</dbReference>
<dbReference type="SUPFAM" id="SSF49899">
    <property type="entry name" value="Concanavalin A-like lectins/glucanases"/>
    <property type="match status" value="1"/>
</dbReference>
<organism evidence="2">
    <name type="scientific">Graphocephala atropunctata</name>
    <dbReference type="NCBI Taxonomy" id="36148"/>
    <lineage>
        <taxon>Eukaryota</taxon>
        <taxon>Metazoa</taxon>
        <taxon>Ecdysozoa</taxon>
        <taxon>Arthropoda</taxon>
        <taxon>Hexapoda</taxon>
        <taxon>Insecta</taxon>
        <taxon>Pterygota</taxon>
        <taxon>Neoptera</taxon>
        <taxon>Paraneoptera</taxon>
        <taxon>Hemiptera</taxon>
        <taxon>Auchenorrhyncha</taxon>
        <taxon>Membracoidea</taxon>
        <taxon>Cicadellidae</taxon>
        <taxon>Cicadellinae</taxon>
        <taxon>Cicadellini</taxon>
        <taxon>Graphocephala</taxon>
    </lineage>
</organism>
<dbReference type="AlphaFoldDB" id="A0A1B6MTR5"/>